<dbReference type="EMBL" id="CH464491">
    <property type="protein sequence ID" value="EAN79371.1"/>
    <property type="molecule type" value="Genomic_DNA"/>
</dbReference>
<dbReference type="GeneID" id="3664395"/>
<dbReference type="RefSeq" id="XP_828483.1">
    <property type="nucleotide sequence ID" value="XM_823390.1"/>
</dbReference>
<dbReference type="Proteomes" id="UP000008524">
    <property type="component" value="Chromosome 11"/>
</dbReference>
<sequence>MLRASVLLLKSSIRTSGLLLPWKIRPVADTMERRDAWKELEQLLTSITRLSNEEAIEKMTEFCPRLAICDIEYPVETLQRKRRLEERRMLRQHHENRSRNGKKKGEREQVTETVTLADDEATRKLMKSTLRILVARAQKNSGTSDREVVRDKMKKSSSKIIVSSSSATPAPLPSKSDEGKRSGADKKANRGEVDGTQNSKRKGEVEKSSDLVSSPTTTTTGATAAAAAAAMNVSSSSTFPSGETPFRASSTASTAGVKGADTSSGGGSACKTGKGK</sequence>
<feature type="compositionally biased region" description="Low complexity" evidence="1">
    <location>
        <begin position="216"/>
        <end position="230"/>
    </location>
</feature>
<dbReference type="VEuPathDB" id="TriTrypDB:Tb927.11.4040"/>
<evidence type="ECO:0000313" key="3">
    <source>
        <dbReference type="Proteomes" id="UP000008524"/>
    </source>
</evidence>
<evidence type="ECO:0000313" key="2">
    <source>
        <dbReference type="EMBL" id="EAN79371.1"/>
    </source>
</evidence>
<dbReference type="InParanoid" id="Q386B0"/>
<feature type="compositionally biased region" description="Polar residues" evidence="1">
    <location>
        <begin position="232"/>
        <end position="254"/>
    </location>
</feature>
<feature type="compositionally biased region" description="Basic and acidic residues" evidence="1">
    <location>
        <begin position="175"/>
        <end position="193"/>
    </location>
</feature>
<evidence type="ECO:0000256" key="1">
    <source>
        <dbReference type="SAM" id="MobiDB-lite"/>
    </source>
</evidence>
<dbReference type="GO" id="GO:0020023">
    <property type="term" value="C:kinetoplast"/>
    <property type="evidence" value="ECO:0000314"/>
    <property type="project" value="GeneDB"/>
</dbReference>
<feature type="region of interest" description="Disordered" evidence="1">
    <location>
        <begin position="86"/>
        <end position="115"/>
    </location>
</feature>
<reference evidence="2 3" key="2">
    <citation type="journal article" date="2005" name="Science">
        <title>The genome of the African trypanosome Trypanosoma brucei.</title>
        <authorList>
            <person name="Berriman M."/>
            <person name="Ghedin E."/>
            <person name="Hertz-Fowler C."/>
            <person name="Blandin G."/>
            <person name="Renauld H."/>
            <person name="Bartholomeu D.C."/>
            <person name="Lennard N.J."/>
            <person name="Caler E."/>
            <person name="Hamlin N.E."/>
            <person name="Haas B."/>
            <person name="Bohme U."/>
            <person name="Hannick L."/>
            <person name="Aslett M.A."/>
            <person name="Shallom J."/>
            <person name="Marcello L."/>
            <person name="Hou L."/>
            <person name="Wickstead B."/>
            <person name="Alsmark U.C."/>
            <person name="Arrowsmith C."/>
            <person name="Atkin R.J."/>
            <person name="Barron A.J."/>
            <person name="Bringaud F."/>
            <person name="Brooks K."/>
            <person name="Carrington M."/>
            <person name="Cherevach I."/>
            <person name="Chillingworth T.J."/>
            <person name="Churcher C."/>
            <person name="Clark L.N."/>
            <person name="Corton C.H."/>
            <person name="Cronin A."/>
            <person name="Davies R.M."/>
            <person name="Doggett J."/>
            <person name="Djikeng A."/>
            <person name="Feldblyum T."/>
            <person name="Field M.C."/>
            <person name="Fraser A."/>
            <person name="Goodhead I."/>
            <person name="Hance Z."/>
            <person name="Harper D."/>
            <person name="Harris B.R."/>
            <person name="Hauser H."/>
            <person name="Hostetler J."/>
            <person name="Ivens A."/>
            <person name="Jagels K."/>
            <person name="Johnson D."/>
            <person name="Johnson J."/>
            <person name="Jones K."/>
            <person name="Kerhornou A.X."/>
            <person name="Koo H."/>
            <person name="Larke N."/>
            <person name="Landfear S."/>
            <person name="Larkin C."/>
            <person name="Leech V."/>
            <person name="Line A."/>
            <person name="Lord A."/>
            <person name="Macleod A."/>
            <person name="Mooney P.J."/>
            <person name="Moule S."/>
            <person name="Martin D.M."/>
            <person name="Morgan G.W."/>
            <person name="Mungall K."/>
            <person name="Norbertczak H."/>
            <person name="Ormond D."/>
            <person name="Pai G."/>
            <person name="Peacock C.S."/>
            <person name="Peterson J."/>
            <person name="Quail M.A."/>
            <person name="Rabbinowitsch E."/>
            <person name="Rajandream M.A."/>
            <person name="Reitter C."/>
            <person name="Salzberg S.L."/>
            <person name="Sanders M."/>
            <person name="Schobel S."/>
            <person name="Sharp S."/>
            <person name="Simmonds M."/>
            <person name="Simpson A.J."/>
            <person name="Tallon L."/>
            <person name="Turner C.M."/>
            <person name="Tait A."/>
            <person name="Tivey A.R."/>
            <person name="Van Aken S."/>
            <person name="Walker D."/>
            <person name="Wanless D."/>
            <person name="Wang S."/>
            <person name="White B."/>
            <person name="White O."/>
            <person name="Whitehead S."/>
            <person name="Woodward J."/>
            <person name="Wortman J."/>
            <person name="Adams M.D."/>
            <person name="Embley T.M."/>
            <person name="Gull K."/>
            <person name="Ullu E."/>
            <person name="Barry J.D."/>
            <person name="Fairlamb A.H."/>
            <person name="Opperdoes F."/>
            <person name="Barrell B.G."/>
            <person name="Donelson J.E."/>
            <person name="Hall N."/>
            <person name="Fraser C.M."/>
            <person name="Melville S.E."/>
            <person name="El-Sayed N.M."/>
        </authorList>
    </citation>
    <scope>NUCLEOTIDE SEQUENCE [LARGE SCALE GENOMIC DNA]</scope>
    <source>
        <strain evidence="2 3">927/4 GUTat10.1</strain>
    </source>
</reference>
<feature type="region of interest" description="Disordered" evidence="1">
    <location>
        <begin position="139"/>
        <end position="276"/>
    </location>
</feature>
<gene>
    <name evidence="2" type="ORF">Tb11.02.1550</name>
</gene>
<proteinExistence type="predicted"/>
<dbReference type="PaxDb" id="5691-EAN79371"/>
<organism evidence="2 3">
    <name type="scientific">Trypanosoma brucei brucei (strain 927/4 GUTat10.1)</name>
    <dbReference type="NCBI Taxonomy" id="185431"/>
    <lineage>
        <taxon>Eukaryota</taxon>
        <taxon>Discoba</taxon>
        <taxon>Euglenozoa</taxon>
        <taxon>Kinetoplastea</taxon>
        <taxon>Metakinetoplastina</taxon>
        <taxon>Trypanosomatida</taxon>
        <taxon>Trypanosomatidae</taxon>
        <taxon>Trypanosoma</taxon>
    </lineage>
</organism>
<reference evidence="2 3" key="1">
    <citation type="journal article" date="2005" name="Science">
        <title>Comparative genomics of trypanosomatid parasitic protozoa.</title>
        <authorList>
            <person name="El-Sayed N.M."/>
            <person name="Myler P.J."/>
            <person name="Blandin G."/>
            <person name="Berriman M."/>
            <person name="Crabtree J."/>
            <person name="Aggarwal G."/>
            <person name="Caler E."/>
            <person name="Renauld H."/>
            <person name="Worthey E.A."/>
            <person name="Hertz-Fowler C."/>
            <person name="Ghedin E."/>
            <person name="Peacock C."/>
            <person name="Bartholomeu D.C."/>
            <person name="Haas B.J."/>
            <person name="Tran A.N."/>
            <person name="Wortman J.R."/>
            <person name="Alsmark U.C."/>
            <person name="Angiuoli S."/>
            <person name="Anupama A."/>
            <person name="Badger J."/>
            <person name="Bringaud F."/>
            <person name="Cadag E."/>
            <person name="Carlton J.M."/>
            <person name="Cerqueira G.C."/>
            <person name="Creasy T."/>
            <person name="Delcher A.L."/>
            <person name="Djikeng A."/>
            <person name="Embley T.M."/>
            <person name="Hauser C."/>
            <person name="Ivens A.C."/>
            <person name="Kummerfeld S.K."/>
            <person name="Pereira-Leal J.B."/>
            <person name="Nilsson D."/>
            <person name="Peterson J."/>
            <person name="Salzberg S.L."/>
            <person name="Shallom J."/>
            <person name="Silva J.C."/>
            <person name="Sundaram J."/>
            <person name="Westenberger S."/>
            <person name="White O."/>
            <person name="Melville S.E."/>
            <person name="Donelson J.E."/>
            <person name="Andersson B."/>
            <person name="Stuart K.D."/>
            <person name="Hall N."/>
        </authorList>
    </citation>
    <scope>NUCLEOTIDE SEQUENCE [LARGE SCALE GENOMIC DNA]</scope>
    <source>
        <strain evidence="2 3">927/4 GUTat10.1</strain>
    </source>
</reference>
<accession>Q386B0</accession>
<keyword evidence="3" id="KW-1185">Reference proteome</keyword>
<feature type="compositionally biased region" description="Basic and acidic residues" evidence="1">
    <location>
        <begin position="86"/>
        <end position="110"/>
    </location>
</feature>
<dbReference type="AlphaFoldDB" id="Q386B0"/>
<protein>
    <submittedName>
        <fullName evidence="2">Uncharacterized protein</fullName>
    </submittedName>
</protein>
<feature type="compositionally biased region" description="Low complexity" evidence="1">
    <location>
        <begin position="158"/>
        <end position="169"/>
    </location>
</feature>
<dbReference type="KEGG" id="tbr:Tb11.02.1550"/>
<name>Q386B0_TRYB2</name>